<sequence length="351" mass="39926" precursor="true">MRRVTNSAGAAVAVPSTNARPSIAHHALIVALFLVAFAGTCGLLHSRLPFPSVPDIAPRFRYFAEHKDEFDTIFIGSSRIRHGIIPQVFDEAAAKNGVPTHSFNLGYSGMWPPESYYYLRQVLALHPKKLRNVFIELMDYRLGQAEGEAPTMRSVYWHDVPHTGMALRLVAESPLSFNEKVGLFATHAHEFVQNMTNPGRGAEWLEQRYFPARKKVDTSWISRRGFDPEPATEWSEAAQEEYRRQIRVFEEASTHEHWRPGFAAALDDILGKVNQTRAKAILVIPPTVRPEEHFTACPRGAFFGFYFDSPSKYPRLYLPELHYDPGHLNEAGAREFTTQLAEHFTTAWMTW</sequence>
<proteinExistence type="predicted"/>
<evidence type="ECO:0000313" key="3">
    <source>
        <dbReference type="Proteomes" id="UP000005824"/>
    </source>
</evidence>
<dbReference type="InParanoid" id="B4D5A7"/>
<dbReference type="Proteomes" id="UP000005824">
    <property type="component" value="Unassembled WGS sequence"/>
</dbReference>
<dbReference type="EMBL" id="ABVL01000013">
    <property type="protein sequence ID" value="EDY18312.1"/>
    <property type="molecule type" value="Genomic_DNA"/>
</dbReference>
<keyword evidence="1" id="KW-0812">Transmembrane</keyword>
<dbReference type="eggNOG" id="ENOG5032TC5">
    <property type="taxonomic scope" value="Bacteria"/>
</dbReference>
<name>B4D5A7_9BACT</name>
<evidence type="ECO:0000256" key="1">
    <source>
        <dbReference type="SAM" id="Phobius"/>
    </source>
</evidence>
<comment type="caution">
    <text evidence="2">The sequence shown here is derived from an EMBL/GenBank/DDBJ whole genome shotgun (WGS) entry which is preliminary data.</text>
</comment>
<reference evidence="2 3" key="1">
    <citation type="journal article" date="2011" name="J. Bacteriol.">
        <title>Genome sequence of Chthoniobacter flavus Ellin428, an aerobic heterotrophic soil bacterium.</title>
        <authorList>
            <person name="Kant R."/>
            <person name="van Passel M.W."/>
            <person name="Palva A."/>
            <person name="Lucas S."/>
            <person name="Lapidus A."/>
            <person name="Glavina Del Rio T."/>
            <person name="Dalin E."/>
            <person name="Tice H."/>
            <person name="Bruce D."/>
            <person name="Goodwin L."/>
            <person name="Pitluck S."/>
            <person name="Larimer F.W."/>
            <person name="Land M.L."/>
            <person name="Hauser L."/>
            <person name="Sangwan P."/>
            <person name="de Vos W.M."/>
            <person name="Janssen P.H."/>
            <person name="Smidt H."/>
        </authorList>
    </citation>
    <scope>NUCLEOTIDE SEQUENCE [LARGE SCALE GENOMIC DNA]</scope>
    <source>
        <strain evidence="2 3">Ellin428</strain>
    </source>
</reference>
<dbReference type="STRING" id="497964.CfE428DRAFT_4096"/>
<organism evidence="2 3">
    <name type="scientific">Chthoniobacter flavus Ellin428</name>
    <dbReference type="NCBI Taxonomy" id="497964"/>
    <lineage>
        <taxon>Bacteria</taxon>
        <taxon>Pseudomonadati</taxon>
        <taxon>Verrucomicrobiota</taxon>
        <taxon>Spartobacteria</taxon>
        <taxon>Chthoniobacterales</taxon>
        <taxon>Chthoniobacteraceae</taxon>
        <taxon>Chthoniobacter</taxon>
    </lineage>
</organism>
<protein>
    <submittedName>
        <fullName evidence="2">Uncharacterized protein</fullName>
    </submittedName>
</protein>
<keyword evidence="3" id="KW-1185">Reference proteome</keyword>
<keyword evidence="1" id="KW-1133">Transmembrane helix</keyword>
<accession>B4D5A7</accession>
<keyword evidence="1" id="KW-0472">Membrane</keyword>
<evidence type="ECO:0000313" key="2">
    <source>
        <dbReference type="EMBL" id="EDY18312.1"/>
    </source>
</evidence>
<feature type="transmembrane region" description="Helical" evidence="1">
    <location>
        <begin position="23"/>
        <end position="44"/>
    </location>
</feature>
<gene>
    <name evidence="2" type="ORF">CfE428DRAFT_4096</name>
</gene>
<dbReference type="AlphaFoldDB" id="B4D5A7"/>